<dbReference type="RefSeq" id="WP_213126009.1">
    <property type="nucleotide sequence ID" value="NZ_JAGYPG010000003.1"/>
</dbReference>
<evidence type="ECO:0000313" key="2">
    <source>
        <dbReference type="Proteomes" id="UP000681414"/>
    </source>
</evidence>
<dbReference type="EMBL" id="JAGYPG010000003">
    <property type="protein sequence ID" value="MBS4196794.1"/>
    <property type="molecule type" value="Genomic_DNA"/>
</dbReference>
<name>A0A942TI69_9BACI</name>
<dbReference type="Proteomes" id="UP000681414">
    <property type="component" value="Unassembled WGS sequence"/>
</dbReference>
<sequence>MGKILEVDLFYPIQNYFKIIGYEVYGEVHHCDVVAIKDDHLIIVELKRSLNIDLLIQATKRQRLTDTVYIAIPKPKFSLRTKKWKDICYLVRRLELGLIVVSFQKSGAFAEVKIDPGPFDRNKSMQFSKKRRENLIKEIKGRHGDYNVGGSTQTKIMTAYKENCIHIACCLEHFGPLSPKNLRELGTGDKTPSILHKNYYGWFERVKRGTYIISEKGKNELKSYPETRNYYYGIISKTETSSFNTP</sequence>
<dbReference type="SUPFAM" id="SSF52980">
    <property type="entry name" value="Restriction endonuclease-like"/>
    <property type="match status" value="1"/>
</dbReference>
<dbReference type="Pfam" id="PF09929">
    <property type="entry name" value="DUF2161"/>
    <property type="match status" value="1"/>
</dbReference>
<comment type="caution">
    <text evidence="1">The sequence shown here is derived from an EMBL/GenBank/DDBJ whole genome shotgun (WGS) entry which is preliminary data.</text>
</comment>
<reference evidence="1 2" key="1">
    <citation type="submission" date="2021-05" db="EMBL/GenBank/DDBJ databases">
        <title>Novel Bacillus species.</title>
        <authorList>
            <person name="Liu G."/>
        </authorList>
    </citation>
    <scope>NUCLEOTIDE SEQUENCE [LARGE SCALE GENOMIC DNA]</scope>
    <source>
        <strain evidence="2">FJAT-49780</strain>
    </source>
</reference>
<evidence type="ECO:0000313" key="1">
    <source>
        <dbReference type="EMBL" id="MBS4196794.1"/>
    </source>
</evidence>
<organism evidence="1 2">
    <name type="scientific">Lederbergia citri</name>
    <dbReference type="NCBI Taxonomy" id="2833580"/>
    <lineage>
        <taxon>Bacteria</taxon>
        <taxon>Bacillati</taxon>
        <taxon>Bacillota</taxon>
        <taxon>Bacilli</taxon>
        <taxon>Bacillales</taxon>
        <taxon>Bacillaceae</taxon>
        <taxon>Lederbergia</taxon>
    </lineage>
</organism>
<gene>
    <name evidence="1" type="ORF">KHA97_17225</name>
</gene>
<dbReference type="InterPro" id="IPR011335">
    <property type="entry name" value="Restrct_endonuc-II-like"/>
</dbReference>
<keyword evidence="2" id="KW-1185">Reference proteome</keyword>
<dbReference type="AlphaFoldDB" id="A0A942TI69"/>
<dbReference type="InterPro" id="IPR018679">
    <property type="entry name" value="DUF2161"/>
</dbReference>
<protein>
    <submittedName>
        <fullName evidence="1">Uncharacterized protein</fullName>
    </submittedName>
</protein>
<proteinExistence type="predicted"/>
<accession>A0A942TI69</accession>